<dbReference type="Pfam" id="PF03631">
    <property type="entry name" value="Virul_fac_BrkB"/>
    <property type="match status" value="1"/>
</dbReference>
<evidence type="ECO:0000256" key="1">
    <source>
        <dbReference type="ARBA" id="ARBA00004651"/>
    </source>
</evidence>
<evidence type="ECO:0000256" key="7">
    <source>
        <dbReference type="SAM" id="Phobius"/>
    </source>
</evidence>
<evidence type="ECO:0000256" key="5">
    <source>
        <dbReference type="ARBA" id="ARBA00023136"/>
    </source>
</evidence>
<dbReference type="Proteomes" id="UP000223370">
    <property type="component" value="Unassembled WGS sequence"/>
</dbReference>
<evidence type="ECO:0000313" key="8">
    <source>
        <dbReference type="EMBL" id="GAX08755.1"/>
    </source>
</evidence>
<gene>
    <name evidence="8" type="primary">rbn</name>
    <name evidence="8" type="ORF">IWT5_01916</name>
</gene>
<feature type="transmembrane region" description="Helical" evidence="7">
    <location>
        <begin position="28"/>
        <end position="50"/>
    </location>
</feature>
<dbReference type="RefSeq" id="WP_098825743.1">
    <property type="nucleotide sequence ID" value="NZ_BCMJ01000008.1"/>
</dbReference>
<dbReference type="NCBIfam" id="TIGR00765">
    <property type="entry name" value="yihY_not_rbn"/>
    <property type="match status" value="1"/>
</dbReference>
<proteinExistence type="predicted"/>
<dbReference type="EMBL" id="BCMJ01000008">
    <property type="protein sequence ID" value="GAX08755.1"/>
    <property type="molecule type" value="Genomic_DNA"/>
</dbReference>
<comment type="caution">
    <text evidence="8">The sequence shown here is derived from an EMBL/GenBank/DDBJ whole genome shotgun (WGS) entry which is preliminary data.</text>
</comment>
<evidence type="ECO:0000313" key="9">
    <source>
        <dbReference type="Proteomes" id="UP000223370"/>
    </source>
</evidence>
<evidence type="ECO:0000256" key="4">
    <source>
        <dbReference type="ARBA" id="ARBA00022989"/>
    </source>
</evidence>
<evidence type="ECO:0000256" key="6">
    <source>
        <dbReference type="SAM" id="MobiDB-lite"/>
    </source>
</evidence>
<feature type="transmembrane region" description="Helical" evidence="7">
    <location>
        <begin position="238"/>
        <end position="262"/>
    </location>
</feature>
<keyword evidence="9" id="KW-1185">Reference proteome</keyword>
<sequence>MQTGFKGFVKLLIRRFSNANVNDSAAVLSYYTLLSIFPILLIAGNLIAFLHFNTNSVLRYIEPVLPEPVFQTLAPIIRSFLEQGSTGTLSLGIVVTIWSAGRAVSAFQRSINLAYGIEQPNAIISRFFSFILILLAIISIVIIAILFSLSEWLGSYLKPWFNLSNHFTDFVGSLRWPISFLFIFLLSGLLYMVVPSAKVKLRYVWIGAFVTTVGWLLLAQGFSIYIRYFARNITGYQTIGTFIILLIWMNISGFILLAGGVINASVQEWRQGEIEELDIMQNIVDQARTTHHKRQNKRQTKRRLASNGKKKRPSNKKK</sequence>
<feature type="transmembrane region" description="Helical" evidence="7">
    <location>
        <begin position="203"/>
        <end position="226"/>
    </location>
</feature>
<feature type="region of interest" description="Disordered" evidence="6">
    <location>
        <begin position="289"/>
        <end position="318"/>
    </location>
</feature>
<keyword evidence="5 7" id="KW-0472">Membrane</keyword>
<dbReference type="AlphaFoldDB" id="A0A1Z5J3Z8"/>
<dbReference type="PANTHER" id="PTHR30213:SF0">
    <property type="entry name" value="UPF0761 MEMBRANE PROTEIN YIHY"/>
    <property type="match status" value="1"/>
</dbReference>
<accession>A0A1Z5J3Z8</accession>
<protein>
    <submittedName>
        <fullName evidence="8">Ribonuclease BN</fullName>
    </submittedName>
</protein>
<organism evidence="8 9">
    <name type="scientific">Secundilactobacillus silagincola</name>
    <dbReference type="NCBI Taxonomy" id="1714681"/>
    <lineage>
        <taxon>Bacteria</taxon>
        <taxon>Bacillati</taxon>
        <taxon>Bacillota</taxon>
        <taxon>Bacilli</taxon>
        <taxon>Lactobacillales</taxon>
        <taxon>Lactobacillaceae</taxon>
        <taxon>Secundilactobacillus</taxon>
    </lineage>
</organism>
<dbReference type="OrthoDB" id="9775903at2"/>
<dbReference type="InterPro" id="IPR017039">
    <property type="entry name" value="Virul_fac_BrkB"/>
</dbReference>
<dbReference type="GO" id="GO:0005886">
    <property type="term" value="C:plasma membrane"/>
    <property type="evidence" value="ECO:0007669"/>
    <property type="project" value="UniProtKB-SubCell"/>
</dbReference>
<evidence type="ECO:0000256" key="3">
    <source>
        <dbReference type="ARBA" id="ARBA00022692"/>
    </source>
</evidence>
<feature type="transmembrane region" description="Helical" evidence="7">
    <location>
        <begin position="127"/>
        <end position="154"/>
    </location>
</feature>
<feature type="transmembrane region" description="Helical" evidence="7">
    <location>
        <begin position="174"/>
        <end position="194"/>
    </location>
</feature>
<dbReference type="PIRSF" id="PIRSF035875">
    <property type="entry name" value="RNase_BN"/>
    <property type="match status" value="1"/>
</dbReference>
<dbReference type="PANTHER" id="PTHR30213">
    <property type="entry name" value="INNER MEMBRANE PROTEIN YHJD"/>
    <property type="match status" value="1"/>
</dbReference>
<evidence type="ECO:0000256" key="2">
    <source>
        <dbReference type="ARBA" id="ARBA00022475"/>
    </source>
</evidence>
<keyword evidence="3 7" id="KW-0812">Transmembrane</keyword>
<keyword evidence="2" id="KW-1003">Cell membrane</keyword>
<name>A0A1Z5J3Z8_9LACO</name>
<keyword evidence="4 7" id="KW-1133">Transmembrane helix</keyword>
<comment type="subcellular location">
    <subcellularLocation>
        <location evidence="1">Cell membrane</location>
        <topology evidence="1">Multi-pass membrane protein</topology>
    </subcellularLocation>
</comment>
<reference evidence="8 9" key="1">
    <citation type="submission" date="2015-11" db="EMBL/GenBank/DDBJ databases">
        <title>Draft genome sequences of new species of the genus Lactobacillus isolated from orchardgrass silage.</title>
        <authorList>
            <person name="Tohno M."/>
            <person name="Tanizawa Y."/>
            <person name="Arita M."/>
        </authorList>
    </citation>
    <scope>NUCLEOTIDE SEQUENCE [LARGE SCALE GENOMIC DNA]</scope>
    <source>
        <strain evidence="8 9">IWT5</strain>
    </source>
</reference>